<evidence type="ECO:0000313" key="2">
    <source>
        <dbReference type="EMBL" id="XBH13209.1"/>
    </source>
</evidence>
<dbReference type="SUPFAM" id="SSF54427">
    <property type="entry name" value="NTF2-like"/>
    <property type="match status" value="1"/>
</dbReference>
<dbReference type="PANTHER" id="PTHR38436">
    <property type="entry name" value="POLYKETIDE CYCLASE SNOAL-LIKE DOMAIN"/>
    <property type="match status" value="1"/>
</dbReference>
<accession>A0AAU7CWQ7</accession>
<evidence type="ECO:0000313" key="1">
    <source>
        <dbReference type="EMBL" id="XBH09824.1"/>
    </source>
</evidence>
<protein>
    <submittedName>
        <fullName evidence="2">Ester cyclase</fullName>
    </submittedName>
</protein>
<organism evidence="2">
    <name type="scientific">Edaphobacter paludis</name>
    <dbReference type="NCBI Taxonomy" id="3035702"/>
    <lineage>
        <taxon>Bacteria</taxon>
        <taxon>Pseudomonadati</taxon>
        <taxon>Acidobacteriota</taxon>
        <taxon>Terriglobia</taxon>
        <taxon>Terriglobales</taxon>
        <taxon>Acidobacteriaceae</taxon>
        <taxon>Edaphobacter</taxon>
    </lineage>
</organism>
<dbReference type="RefSeq" id="WP_348267333.1">
    <property type="nucleotide sequence ID" value="NZ_CP121194.1"/>
</dbReference>
<dbReference type="EMBL" id="CP121195">
    <property type="protein sequence ID" value="XBH13209.1"/>
    <property type="molecule type" value="Genomic_DNA"/>
</dbReference>
<dbReference type="GO" id="GO:0030638">
    <property type="term" value="P:polyketide metabolic process"/>
    <property type="evidence" value="ECO:0007669"/>
    <property type="project" value="InterPro"/>
</dbReference>
<dbReference type="Gene3D" id="3.10.450.50">
    <property type="match status" value="1"/>
</dbReference>
<proteinExistence type="predicted"/>
<dbReference type="AlphaFoldDB" id="A0AAU7D7C3"/>
<sequence>MSSHNKQPPDNKQIVRRFMDECWSHGKLDSIHELVADKCRFHDPVFPSLTSGAENIKAHIETCRRGFPDLKFAIDDTIAERNEVVIHWTARGTHTGTFLGMPPTNRKATVSGTSIFRIENSRITETWAHWNLMSMMEQLGVTMAPQVESSKAESRINA</sequence>
<reference evidence="2" key="1">
    <citation type="submission" date="2023-03" db="EMBL/GenBank/DDBJ databases">
        <title>Edaphobacter sp.</title>
        <authorList>
            <person name="Huber K.J."/>
            <person name="Papendorf J."/>
            <person name="Pilke C."/>
            <person name="Bunk B."/>
            <person name="Sproeer C."/>
            <person name="Pester M."/>
        </authorList>
    </citation>
    <scope>NUCLEOTIDE SEQUENCE</scope>
    <source>
        <strain evidence="1">DSM 109919</strain>
        <strain evidence="2">DSM 109920</strain>
    </source>
</reference>
<dbReference type="PANTHER" id="PTHR38436:SF1">
    <property type="entry name" value="ESTER CYCLASE"/>
    <property type="match status" value="1"/>
</dbReference>
<accession>A0AAU7D7C3</accession>
<gene>
    <name evidence="1" type="ORF">P4G45_15235</name>
    <name evidence="2" type="ORF">P8936_16190</name>
</gene>
<dbReference type="Pfam" id="PF07366">
    <property type="entry name" value="SnoaL"/>
    <property type="match status" value="1"/>
</dbReference>
<name>A0AAU7D7C3_9BACT</name>
<dbReference type="InterPro" id="IPR032710">
    <property type="entry name" value="NTF2-like_dom_sf"/>
</dbReference>
<dbReference type="KEGG" id="epl:P4G45_15235"/>
<dbReference type="InterPro" id="IPR009959">
    <property type="entry name" value="Cyclase_SnoaL-like"/>
</dbReference>
<dbReference type="EMBL" id="CP121194">
    <property type="protein sequence ID" value="XBH09824.1"/>
    <property type="molecule type" value="Genomic_DNA"/>
</dbReference>